<dbReference type="PANTHER" id="PTHR10578">
    <property type="entry name" value="S -2-HYDROXY-ACID OXIDASE-RELATED"/>
    <property type="match status" value="1"/>
</dbReference>
<evidence type="ECO:0000256" key="2">
    <source>
        <dbReference type="ARBA" id="ARBA00022630"/>
    </source>
</evidence>
<dbReference type="GO" id="GO:0016614">
    <property type="term" value="F:oxidoreductase activity, acting on CH-OH group of donors"/>
    <property type="evidence" value="ECO:0007669"/>
    <property type="project" value="UniProtKB-ARBA"/>
</dbReference>
<feature type="binding site" evidence="7">
    <location>
        <position position="182"/>
    </location>
    <ligand>
        <name>FMN</name>
        <dbReference type="ChEBI" id="CHEBI:58210"/>
    </ligand>
</feature>
<dbReference type="CDD" id="cd03332">
    <property type="entry name" value="LMO_FMN"/>
    <property type="match status" value="1"/>
</dbReference>
<dbReference type="AlphaFoldDB" id="A0A2T4UEU8"/>
<keyword evidence="4" id="KW-0560">Oxidoreductase</keyword>
<feature type="binding site" evidence="7">
    <location>
        <position position="156"/>
    </location>
    <ligand>
        <name>glyoxylate</name>
        <dbReference type="ChEBI" id="CHEBI:36655"/>
    </ligand>
</feature>
<dbReference type="PIRSF" id="PIRSF000138">
    <property type="entry name" value="Al-hdrx_acd_dh"/>
    <property type="match status" value="1"/>
</dbReference>
<accession>A0A2T4UEU8</accession>
<dbReference type="InterPro" id="IPR000262">
    <property type="entry name" value="FMN-dep_DH"/>
</dbReference>
<proteinExistence type="inferred from homology"/>
<feature type="domain" description="FMN hydroxy acid dehydrogenase" evidence="8">
    <location>
        <begin position="24"/>
        <end position="392"/>
    </location>
</feature>
<feature type="binding site" evidence="7">
    <location>
        <position position="132"/>
    </location>
    <ligand>
        <name>glyoxylate</name>
        <dbReference type="ChEBI" id="CHEBI:36655"/>
    </ligand>
</feature>
<dbReference type="InterPro" id="IPR008259">
    <property type="entry name" value="FMN_hydac_DH_AS"/>
</dbReference>
<feature type="binding site" evidence="7">
    <location>
        <position position="50"/>
    </location>
    <ligand>
        <name>glyoxylate</name>
        <dbReference type="ChEBI" id="CHEBI:36655"/>
    </ligand>
</feature>
<gene>
    <name evidence="9" type="ORF">C7Y72_15130</name>
</gene>
<feature type="binding site" evidence="7">
    <location>
        <position position="264"/>
    </location>
    <ligand>
        <name>FMN</name>
        <dbReference type="ChEBI" id="CHEBI:58210"/>
    </ligand>
</feature>
<keyword evidence="2 7" id="KW-0285">Flavoprotein</keyword>
<evidence type="ECO:0000256" key="6">
    <source>
        <dbReference type="PIRSR" id="PIRSR000138-1"/>
    </source>
</evidence>
<dbReference type="PANTHER" id="PTHR10578:SF143">
    <property type="entry name" value="FMN-DEPENDENT ALPHA-HYDROXY ACID DEHYDROGENASE PB1A11.03"/>
    <property type="match status" value="1"/>
</dbReference>
<evidence type="ECO:0000256" key="3">
    <source>
        <dbReference type="ARBA" id="ARBA00022643"/>
    </source>
</evidence>
<evidence type="ECO:0000256" key="4">
    <source>
        <dbReference type="ARBA" id="ARBA00023002"/>
    </source>
</evidence>
<evidence type="ECO:0000256" key="5">
    <source>
        <dbReference type="ARBA" id="ARBA00024042"/>
    </source>
</evidence>
<dbReference type="SUPFAM" id="SSF51395">
    <property type="entry name" value="FMN-linked oxidoreductases"/>
    <property type="match status" value="1"/>
</dbReference>
<feature type="binding site" evidence="7">
    <location>
        <begin position="319"/>
        <end position="323"/>
    </location>
    <ligand>
        <name>FMN</name>
        <dbReference type="ChEBI" id="CHEBI:58210"/>
    </ligand>
</feature>
<protein>
    <submittedName>
        <fullName evidence="9">Alpha-hydroxy-acid oxidizing enzyme</fullName>
    </submittedName>
</protein>
<evidence type="ECO:0000256" key="1">
    <source>
        <dbReference type="ARBA" id="ARBA00001917"/>
    </source>
</evidence>
<dbReference type="InterPro" id="IPR037396">
    <property type="entry name" value="FMN_HAD"/>
</dbReference>
<name>A0A2T4UEU8_9ACTN</name>
<reference evidence="9 10" key="1">
    <citation type="submission" date="2018-03" db="EMBL/GenBank/DDBJ databases">
        <title>Aquarubrobacter algicola gen. nov., sp. nov., a novel actinobacterium isolated from shallow eutrophic lake during the end of cyanobacterial harmful algal blooms.</title>
        <authorList>
            <person name="Chun S.J."/>
        </authorList>
    </citation>
    <scope>NUCLEOTIDE SEQUENCE [LARGE SCALE GENOMIC DNA]</scope>
    <source>
        <strain evidence="9 10">Seoho-28</strain>
    </source>
</reference>
<dbReference type="Proteomes" id="UP000240739">
    <property type="component" value="Unassembled WGS sequence"/>
</dbReference>
<sequence>MSSPEIPFANYQYEIYLRGSMMNQRPRRPLDWQRLEEQAAATLARGPWGYIAGGAGRGDTMRANQAAFDRWALSPRMLRDVAQRSTARTVLGTPLPAPVLLAPIGVQTLAHPDGELATARASARTGVPLVTSSASSFTFEEIAEASGDTPRWYQLYWPKDRTIATSFIRRAEAAGYSALVVTLDTWLLGWRPMDLDEGFLPFLWGEGNVNYLQDPAFRALLAAPPEEDMQAAIGQFAFQFSNPAVTWEDLAFLRETTELPIVLKGILRADDARLAAEHGVDGVIVSNHGGRQVDGAIGALAALPEVVDAVGDRLEVLFDSGIRGGSDALKALALGARAVLLGRPYMWGLATGGEDGVVDVVRSLLAELDLAMALTGHRTIDDVDRSALVATP</sequence>
<keyword evidence="3 7" id="KW-0288">FMN</keyword>
<comment type="cofactor">
    <cofactor evidence="1">
        <name>FMN</name>
        <dbReference type="ChEBI" id="CHEBI:58210"/>
    </cofactor>
</comment>
<feature type="binding site" evidence="7">
    <location>
        <position position="291"/>
    </location>
    <ligand>
        <name>glyoxylate</name>
        <dbReference type="ChEBI" id="CHEBI:36655"/>
    </ligand>
</feature>
<dbReference type="EMBL" id="PYYB01000002">
    <property type="protein sequence ID" value="PTL56306.1"/>
    <property type="molecule type" value="Genomic_DNA"/>
</dbReference>
<dbReference type="GO" id="GO:0010181">
    <property type="term" value="F:FMN binding"/>
    <property type="evidence" value="ECO:0007669"/>
    <property type="project" value="InterPro"/>
</dbReference>
<feature type="binding site" evidence="7">
    <location>
        <position position="288"/>
    </location>
    <ligand>
        <name>glyoxylate</name>
        <dbReference type="ChEBI" id="CHEBI:36655"/>
    </ligand>
</feature>
<dbReference type="InterPro" id="IPR013785">
    <property type="entry name" value="Aldolase_TIM"/>
</dbReference>
<feature type="binding site" evidence="7">
    <location>
        <position position="286"/>
    </location>
    <ligand>
        <name>FMN</name>
        <dbReference type="ChEBI" id="CHEBI:58210"/>
    </ligand>
</feature>
<keyword evidence="10" id="KW-1185">Reference proteome</keyword>
<dbReference type="InterPro" id="IPR037350">
    <property type="entry name" value="LMO_FMN"/>
</dbReference>
<feature type="binding site" evidence="7">
    <location>
        <begin position="342"/>
        <end position="343"/>
    </location>
    <ligand>
        <name>FMN</name>
        <dbReference type="ChEBI" id="CHEBI:58210"/>
    </ligand>
</feature>
<evidence type="ECO:0000313" key="10">
    <source>
        <dbReference type="Proteomes" id="UP000240739"/>
    </source>
</evidence>
<dbReference type="Gene3D" id="3.20.20.70">
    <property type="entry name" value="Aldolase class I"/>
    <property type="match status" value="1"/>
</dbReference>
<dbReference type="PROSITE" id="PS00557">
    <property type="entry name" value="FMN_HYDROXY_ACID_DH_1"/>
    <property type="match status" value="1"/>
</dbReference>
<comment type="similarity">
    <text evidence="5">Belongs to the FMN-dependent alpha-hydroxy acid dehydrogenase family.</text>
</comment>
<evidence type="ECO:0000259" key="8">
    <source>
        <dbReference type="PROSITE" id="PS51349"/>
    </source>
</evidence>
<dbReference type="Pfam" id="PF01070">
    <property type="entry name" value="FMN_dh"/>
    <property type="match status" value="1"/>
</dbReference>
<feature type="active site" description="Proton acceptor" evidence="6">
    <location>
        <position position="288"/>
    </location>
</feature>
<feature type="binding site" evidence="7">
    <location>
        <begin position="103"/>
        <end position="105"/>
    </location>
    <ligand>
        <name>FMN</name>
        <dbReference type="ChEBI" id="CHEBI:58210"/>
    </ligand>
</feature>
<evidence type="ECO:0000313" key="9">
    <source>
        <dbReference type="EMBL" id="PTL56306.1"/>
    </source>
</evidence>
<organism evidence="9 10">
    <name type="scientific">Paraconexibacter algicola</name>
    <dbReference type="NCBI Taxonomy" id="2133960"/>
    <lineage>
        <taxon>Bacteria</taxon>
        <taxon>Bacillati</taxon>
        <taxon>Actinomycetota</taxon>
        <taxon>Thermoleophilia</taxon>
        <taxon>Solirubrobacterales</taxon>
        <taxon>Paraconexibacteraceae</taxon>
        <taxon>Paraconexibacter</taxon>
    </lineage>
</organism>
<comment type="caution">
    <text evidence="9">The sequence shown here is derived from an EMBL/GenBank/DDBJ whole genome shotgun (WGS) entry which is preliminary data.</text>
</comment>
<dbReference type="RefSeq" id="WP_107570025.1">
    <property type="nucleotide sequence ID" value="NZ_PYYB01000002.1"/>
</dbReference>
<dbReference type="InterPro" id="IPR012133">
    <property type="entry name" value="Alpha-hydoxy_acid_DH_FMN"/>
</dbReference>
<dbReference type="OrthoDB" id="9770452at2"/>
<dbReference type="FunFam" id="3.20.20.70:FF:000029">
    <property type="entry name" value="L-lactate dehydrogenase"/>
    <property type="match status" value="1"/>
</dbReference>
<feature type="binding site" evidence="7">
    <location>
        <position position="154"/>
    </location>
    <ligand>
        <name>FMN</name>
        <dbReference type="ChEBI" id="CHEBI:58210"/>
    </ligand>
</feature>
<dbReference type="PROSITE" id="PS51349">
    <property type="entry name" value="FMN_HYDROXY_ACID_DH_2"/>
    <property type="match status" value="1"/>
</dbReference>
<evidence type="ECO:0000256" key="7">
    <source>
        <dbReference type="PIRSR" id="PIRSR000138-2"/>
    </source>
</evidence>
<feature type="binding site" evidence="7">
    <location>
        <position position="191"/>
    </location>
    <ligand>
        <name>glyoxylate</name>
        <dbReference type="ChEBI" id="CHEBI:36655"/>
    </ligand>
</feature>